<dbReference type="InterPro" id="IPR002110">
    <property type="entry name" value="Ankyrin_rpt"/>
</dbReference>
<evidence type="ECO:0000256" key="2">
    <source>
        <dbReference type="ARBA" id="ARBA00023043"/>
    </source>
</evidence>
<dbReference type="EnsemblMetazoa" id="AFAF012355-RA">
    <property type="protein sequence ID" value="AFAF012355-PA"/>
    <property type="gene ID" value="AFAF012355"/>
</dbReference>
<dbReference type="SMART" id="SM00248">
    <property type="entry name" value="ANK"/>
    <property type="match status" value="7"/>
</dbReference>
<dbReference type="VEuPathDB" id="VectorBase:AFAF012355"/>
<dbReference type="PANTHER" id="PTHR24198:SF165">
    <property type="entry name" value="ANKYRIN REPEAT-CONTAINING PROTEIN-RELATED"/>
    <property type="match status" value="1"/>
</dbReference>
<dbReference type="SUPFAM" id="SSF48403">
    <property type="entry name" value="Ankyrin repeat"/>
    <property type="match status" value="1"/>
</dbReference>
<evidence type="ECO:0000256" key="1">
    <source>
        <dbReference type="ARBA" id="ARBA00022737"/>
    </source>
</evidence>
<dbReference type="Proteomes" id="UP000075886">
    <property type="component" value="Unassembled WGS sequence"/>
</dbReference>
<dbReference type="AlphaFoldDB" id="A0A182QL13"/>
<accession>A0A182QL13</accession>
<evidence type="ECO:0008006" key="6">
    <source>
        <dbReference type="Google" id="ProtNLM"/>
    </source>
</evidence>
<dbReference type="STRING" id="69004.A0A182QL13"/>
<evidence type="ECO:0000313" key="4">
    <source>
        <dbReference type="EnsemblMetazoa" id="AFAF012355-PA"/>
    </source>
</evidence>
<organism evidence="4 5">
    <name type="scientific">Anopheles farauti</name>
    <dbReference type="NCBI Taxonomy" id="69004"/>
    <lineage>
        <taxon>Eukaryota</taxon>
        <taxon>Metazoa</taxon>
        <taxon>Ecdysozoa</taxon>
        <taxon>Arthropoda</taxon>
        <taxon>Hexapoda</taxon>
        <taxon>Insecta</taxon>
        <taxon>Pterygota</taxon>
        <taxon>Neoptera</taxon>
        <taxon>Endopterygota</taxon>
        <taxon>Diptera</taxon>
        <taxon>Nematocera</taxon>
        <taxon>Culicoidea</taxon>
        <taxon>Culicidae</taxon>
        <taxon>Anophelinae</taxon>
        <taxon>Anopheles</taxon>
    </lineage>
</organism>
<protein>
    <recommendedName>
        <fullName evidence="6">NACHT domain-containing protein</fullName>
    </recommendedName>
</protein>
<dbReference type="Gene3D" id="1.25.40.20">
    <property type="entry name" value="Ankyrin repeat-containing domain"/>
    <property type="match status" value="2"/>
</dbReference>
<reference evidence="4" key="2">
    <citation type="submission" date="2020-05" db="UniProtKB">
        <authorList>
            <consortium name="EnsemblMetazoa"/>
        </authorList>
    </citation>
    <scope>IDENTIFICATION</scope>
    <source>
        <strain evidence="4">FAR1</strain>
    </source>
</reference>
<dbReference type="InterPro" id="IPR036770">
    <property type="entry name" value="Ankyrin_rpt-contain_sf"/>
</dbReference>
<sequence>MNRRTTAETDAVRQEADLAAELLNVSYGRIILTHDEASLRSHNITTQLLIELRLFVHKFNEKQMVLLLDGFDEVASYYKTPVLNCFKRFGQFNRLQHIYISSRPYDFEEDFRQTFQRCRMYRLKPLSCNDQRVYLNNFLTRNVKDYKRCERIHRQLVLCILYGIINKALDDVKTVPLLLNMAFHQILPAVEQCINFRLLTIDGKIYDHNNFGTLQLVETFVERKLEIAYIEKTGTTDCASTVAAAKKNYQKLSKQVKQDHALLAVYFMFSSQCRSKLLSKREQRQAEDLMQEVMNAQEQTGLIDGIRDGIPLFIHRIFAEYCVACWLHTNVERLRKESYFQSRSFWTYGLKRTRDFLNRMIIGEGGGSDIHLAVLNDSTEEVLKLLTQNPSLALKTDADSRMPLHLAVTNLCNRDDIRNALLKQMEVSDLNAKDDLFLWSALDYAFVANNESVITELLKLGVEVNVDAFLKQLFSNELDVILRQGVRYCALIKPWESNKGVTSAIYKGIVKHLLRTEIFDIYASEEKLGSLSVLEYCTKRKMFEMFREFVQRSGEPARVLADVAADLLQVAFEVHAHDIINYLLNDCNFPIPRIKCSRNLIYALKSHIRRRENRTFKIVLNQLLLQRNLSCADEESIVEEYPDTSVDELSDDLHPKVCCVLDPANVKLPLEEYDEYEYVNDAIVFEQLLSQAVHEGNFALTSYIVQKKQMIVTSSFVAALMRLIPKGRGVRHARSMQCYKYLLDRTVDLYSTDTLGRNLLHMAVQNGCFFMVHCLLKKGFDPTLVNNANGWNVFHYAASCVSVLNNRALKLFAYLTQVVPEDCLNARDAKGISVIELAVDNENFKEAQWLIESKFDHSQPNERFEAMENIVRQMIATVKEELVSQFLEWCVSHAKNSDWHETYHTLKSLMLDISWLPVERND</sequence>
<keyword evidence="1" id="KW-0677">Repeat</keyword>
<evidence type="ECO:0000256" key="3">
    <source>
        <dbReference type="PROSITE-ProRule" id="PRU00023"/>
    </source>
</evidence>
<dbReference type="Pfam" id="PF12796">
    <property type="entry name" value="Ank_2"/>
    <property type="match status" value="1"/>
</dbReference>
<keyword evidence="5" id="KW-1185">Reference proteome</keyword>
<dbReference type="EMBL" id="AXCN02001132">
    <property type="status" value="NOT_ANNOTATED_CDS"/>
    <property type="molecule type" value="Genomic_DNA"/>
</dbReference>
<feature type="repeat" description="ANK" evidence="3">
    <location>
        <begin position="755"/>
        <end position="787"/>
    </location>
</feature>
<evidence type="ECO:0000313" key="5">
    <source>
        <dbReference type="Proteomes" id="UP000075886"/>
    </source>
</evidence>
<name>A0A182QL13_9DIPT</name>
<proteinExistence type="predicted"/>
<dbReference type="PANTHER" id="PTHR24198">
    <property type="entry name" value="ANKYRIN REPEAT AND PROTEIN KINASE DOMAIN-CONTAINING PROTEIN"/>
    <property type="match status" value="1"/>
</dbReference>
<dbReference type="PROSITE" id="PS50088">
    <property type="entry name" value="ANK_REPEAT"/>
    <property type="match status" value="1"/>
</dbReference>
<reference evidence="5" key="1">
    <citation type="submission" date="2014-01" db="EMBL/GenBank/DDBJ databases">
        <title>The Genome Sequence of Anopheles farauti FAR1 (V2).</title>
        <authorList>
            <consortium name="The Broad Institute Genomics Platform"/>
            <person name="Neafsey D.E."/>
            <person name="Besansky N."/>
            <person name="Howell P."/>
            <person name="Walton C."/>
            <person name="Young S.K."/>
            <person name="Zeng Q."/>
            <person name="Gargeya S."/>
            <person name="Fitzgerald M."/>
            <person name="Haas B."/>
            <person name="Abouelleil A."/>
            <person name="Allen A.W."/>
            <person name="Alvarado L."/>
            <person name="Arachchi H.M."/>
            <person name="Berlin A.M."/>
            <person name="Chapman S.B."/>
            <person name="Gainer-Dewar J."/>
            <person name="Goldberg J."/>
            <person name="Griggs A."/>
            <person name="Gujja S."/>
            <person name="Hansen M."/>
            <person name="Howarth C."/>
            <person name="Imamovic A."/>
            <person name="Ireland A."/>
            <person name="Larimer J."/>
            <person name="McCowan C."/>
            <person name="Murphy C."/>
            <person name="Pearson M."/>
            <person name="Poon T.W."/>
            <person name="Priest M."/>
            <person name="Roberts A."/>
            <person name="Saif S."/>
            <person name="Shea T."/>
            <person name="Sisk P."/>
            <person name="Sykes S."/>
            <person name="Wortman J."/>
            <person name="Nusbaum C."/>
            <person name="Birren B."/>
        </authorList>
    </citation>
    <scope>NUCLEOTIDE SEQUENCE [LARGE SCALE GENOMIC DNA]</scope>
    <source>
        <strain evidence="5">FAR1</strain>
    </source>
</reference>
<keyword evidence="2 3" id="KW-0040">ANK repeat</keyword>